<evidence type="ECO:0000313" key="2">
    <source>
        <dbReference type="EMBL" id="CAI9268986.1"/>
    </source>
</evidence>
<dbReference type="EMBL" id="OX465077">
    <property type="protein sequence ID" value="CAI9268986.1"/>
    <property type="molecule type" value="Genomic_DNA"/>
</dbReference>
<dbReference type="AlphaFoldDB" id="A0AA35V8Q1"/>
<evidence type="ECO:0000256" key="1">
    <source>
        <dbReference type="SAM" id="MobiDB-lite"/>
    </source>
</evidence>
<sequence>MIASVKQKVKKVYRGDDIQLWHKPAEVSTAQEELWHEFNEPCWCEYFERKEAEEVMLKESDESEKGKQQAEEGGSGDDGESSAKEATVESCESEKRKSKKLLLFNK</sequence>
<keyword evidence="3" id="KW-1185">Reference proteome</keyword>
<feature type="compositionally biased region" description="Basic and acidic residues" evidence="1">
    <location>
        <begin position="55"/>
        <end position="70"/>
    </location>
</feature>
<proteinExistence type="predicted"/>
<protein>
    <submittedName>
        <fullName evidence="2">Uncharacterized protein</fullName>
    </submittedName>
</protein>
<feature type="compositionally biased region" description="Basic and acidic residues" evidence="1">
    <location>
        <begin position="81"/>
        <end position="95"/>
    </location>
</feature>
<name>A0AA35V8Q1_LACSI</name>
<reference evidence="2" key="1">
    <citation type="submission" date="2023-04" db="EMBL/GenBank/DDBJ databases">
        <authorList>
            <person name="Vijverberg K."/>
            <person name="Xiong W."/>
            <person name="Schranz E."/>
        </authorList>
    </citation>
    <scope>NUCLEOTIDE SEQUENCE</scope>
</reference>
<feature type="region of interest" description="Disordered" evidence="1">
    <location>
        <begin position="55"/>
        <end position="106"/>
    </location>
</feature>
<accession>A0AA35V8Q1</accession>
<evidence type="ECO:0000313" key="3">
    <source>
        <dbReference type="Proteomes" id="UP001177003"/>
    </source>
</evidence>
<gene>
    <name evidence="2" type="ORF">LSALG_LOCUS9380</name>
</gene>
<dbReference type="Proteomes" id="UP001177003">
    <property type="component" value="Chromosome 1"/>
</dbReference>
<organism evidence="2 3">
    <name type="scientific">Lactuca saligna</name>
    <name type="common">Willowleaf lettuce</name>
    <dbReference type="NCBI Taxonomy" id="75948"/>
    <lineage>
        <taxon>Eukaryota</taxon>
        <taxon>Viridiplantae</taxon>
        <taxon>Streptophyta</taxon>
        <taxon>Embryophyta</taxon>
        <taxon>Tracheophyta</taxon>
        <taxon>Spermatophyta</taxon>
        <taxon>Magnoliopsida</taxon>
        <taxon>eudicotyledons</taxon>
        <taxon>Gunneridae</taxon>
        <taxon>Pentapetalae</taxon>
        <taxon>asterids</taxon>
        <taxon>campanulids</taxon>
        <taxon>Asterales</taxon>
        <taxon>Asteraceae</taxon>
        <taxon>Cichorioideae</taxon>
        <taxon>Cichorieae</taxon>
        <taxon>Lactucinae</taxon>
        <taxon>Lactuca</taxon>
    </lineage>
</organism>